<sequence length="113" mass="13211">MLSVDNEELPSEEEALQAAIQRNLEFSLYRNQRVEQLSNILKSQLPPQALYNTQSHHKIEFKKTQGKATRPLTDCKAWITLKQVSVQKLLICCPENLPPQYYETFENYEEEVL</sequence>
<gene>
    <name evidence="1" type="ORF">SCALOS_LOCUS4643</name>
</gene>
<evidence type="ECO:0000313" key="2">
    <source>
        <dbReference type="Proteomes" id="UP000789860"/>
    </source>
</evidence>
<dbReference type="Proteomes" id="UP000789860">
    <property type="component" value="Unassembled WGS sequence"/>
</dbReference>
<comment type="caution">
    <text evidence="1">The sequence shown here is derived from an EMBL/GenBank/DDBJ whole genome shotgun (WGS) entry which is preliminary data.</text>
</comment>
<keyword evidence="2" id="KW-1185">Reference proteome</keyword>
<proteinExistence type="predicted"/>
<protein>
    <submittedName>
        <fullName evidence="1">9893_t:CDS:1</fullName>
    </submittedName>
</protein>
<organism evidence="1 2">
    <name type="scientific">Scutellospora calospora</name>
    <dbReference type="NCBI Taxonomy" id="85575"/>
    <lineage>
        <taxon>Eukaryota</taxon>
        <taxon>Fungi</taxon>
        <taxon>Fungi incertae sedis</taxon>
        <taxon>Mucoromycota</taxon>
        <taxon>Glomeromycotina</taxon>
        <taxon>Glomeromycetes</taxon>
        <taxon>Diversisporales</taxon>
        <taxon>Gigasporaceae</taxon>
        <taxon>Scutellospora</taxon>
    </lineage>
</organism>
<accession>A0ACA9LL78</accession>
<evidence type="ECO:0000313" key="1">
    <source>
        <dbReference type="EMBL" id="CAG8535926.1"/>
    </source>
</evidence>
<dbReference type="EMBL" id="CAJVPM010006527">
    <property type="protein sequence ID" value="CAG8535926.1"/>
    <property type="molecule type" value="Genomic_DNA"/>
</dbReference>
<reference evidence="1" key="1">
    <citation type="submission" date="2021-06" db="EMBL/GenBank/DDBJ databases">
        <authorList>
            <person name="Kallberg Y."/>
            <person name="Tangrot J."/>
            <person name="Rosling A."/>
        </authorList>
    </citation>
    <scope>NUCLEOTIDE SEQUENCE</scope>
    <source>
        <strain evidence="1">AU212A</strain>
    </source>
</reference>
<name>A0ACA9LL78_9GLOM</name>